<evidence type="ECO:0000256" key="7">
    <source>
        <dbReference type="ARBA" id="ARBA00022737"/>
    </source>
</evidence>
<dbReference type="InterPro" id="IPR003591">
    <property type="entry name" value="Leu-rich_rpt_typical-subtyp"/>
</dbReference>
<keyword evidence="3" id="KW-1003">Cell membrane</keyword>
<reference evidence="13" key="1">
    <citation type="submission" date="2019-09" db="EMBL/GenBank/DDBJ databases">
        <title>Draft genome information of white flower Hibiscus syriacus.</title>
        <authorList>
            <person name="Kim Y.-M."/>
        </authorList>
    </citation>
    <scope>NUCLEOTIDE SEQUENCE [LARGE SCALE GENOMIC DNA]</scope>
    <source>
        <strain evidence="13">YM2019G1</strain>
    </source>
</reference>
<keyword evidence="14" id="KW-1185">Reference proteome</keyword>
<dbReference type="Gene3D" id="3.80.10.10">
    <property type="entry name" value="Ribonuclease Inhibitor"/>
    <property type="match status" value="2"/>
</dbReference>
<dbReference type="PANTHER" id="PTHR48052:SF8">
    <property type="entry name" value="LRR RECEPTOR-LIKE SERINE_THREONINE-PROTEIN KINASE FLS2"/>
    <property type="match status" value="1"/>
</dbReference>
<dbReference type="AlphaFoldDB" id="A0A6A2XZ52"/>
<keyword evidence="6" id="KW-0732">Signal</keyword>
<dbReference type="EMBL" id="VEPZ02001442">
    <property type="protein sequence ID" value="KAE8672655.1"/>
    <property type="molecule type" value="Genomic_DNA"/>
</dbReference>
<evidence type="ECO:0000256" key="11">
    <source>
        <dbReference type="ARBA" id="ARBA00023180"/>
    </source>
</evidence>
<feature type="region of interest" description="Disordered" evidence="12">
    <location>
        <begin position="9"/>
        <end position="38"/>
    </location>
</feature>
<evidence type="ECO:0000313" key="13">
    <source>
        <dbReference type="EMBL" id="KAE8672655.1"/>
    </source>
</evidence>
<gene>
    <name evidence="13" type="ORF">F3Y22_tig00111835pilonHSYRG00040</name>
</gene>
<evidence type="ECO:0000256" key="12">
    <source>
        <dbReference type="SAM" id="MobiDB-lite"/>
    </source>
</evidence>
<comment type="caution">
    <text evidence="13">The sequence shown here is derived from an EMBL/GenBank/DDBJ whole genome shotgun (WGS) entry which is preliminary data.</text>
</comment>
<keyword evidence="11" id="KW-0325">Glycoprotein</keyword>
<keyword evidence="4" id="KW-0433">Leucine-rich repeat</keyword>
<comment type="similarity">
    <text evidence="2">Belongs to the RLP family.</text>
</comment>
<evidence type="ECO:0000256" key="3">
    <source>
        <dbReference type="ARBA" id="ARBA00022475"/>
    </source>
</evidence>
<keyword evidence="9" id="KW-0472">Membrane</keyword>
<evidence type="ECO:0000256" key="5">
    <source>
        <dbReference type="ARBA" id="ARBA00022692"/>
    </source>
</evidence>
<dbReference type="SUPFAM" id="SSF52058">
    <property type="entry name" value="L domain-like"/>
    <property type="match status" value="1"/>
</dbReference>
<dbReference type="InterPro" id="IPR032675">
    <property type="entry name" value="LRR_dom_sf"/>
</dbReference>
<evidence type="ECO:0000256" key="4">
    <source>
        <dbReference type="ARBA" id="ARBA00022614"/>
    </source>
</evidence>
<evidence type="ECO:0000256" key="8">
    <source>
        <dbReference type="ARBA" id="ARBA00022989"/>
    </source>
</evidence>
<evidence type="ECO:0000256" key="10">
    <source>
        <dbReference type="ARBA" id="ARBA00023170"/>
    </source>
</evidence>
<dbReference type="Proteomes" id="UP000436088">
    <property type="component" value="Unassembled WGS sequence"/>
</dbReference>
<keyword evidence="5" id="KW-0812">Transmembrane</keyword>
<keyword evidence="7" id="KW-0677">Repeat</keyword>
<keyword evidence="8" id="KW-1133">Transmembrane helix</keyword>
<evidence type="ECO:0000256" key="9">
    <source>
        <dbReference type="ARBA" id="ARBA00023136"/>
    </source>
</evidence>
<keyword evidence="10" id="KW-0675">Receptor</keyword>
<evidence type="ECO:0000313" key="14">
    <source>
        <dbReference type="Proteomes" id="UP000436088"/>
    </source>
</evidence>
<organism evidence="13 14">
    <name type="scientific">Hibiscus syriacus</name>
    <name type="common">Rose of Sharon</name>
    <dbReference type="NCBI Taxonomy" id="106335"/>
    <lineage>
        <taxon>Eukaryota</taxon>
        <taxon>Viridiplantae</taxon>
        <taxon>Streptophyta</taxon>
        <taxon>Embryophyta</taxon>
        <taxon>Tracheophyta</taxon>
        <taxon>Spermatophyta</taxon>
        <taxon>Magnoliopsida</taxon>
        <taxon>eudicotyledons</taxon>
        <taxon>Gunneridae</taxon>
        <taxon>Pentapetalae</taxon>
        <taxon>rosids</taxon>
        <taxon>malvids</taxon>
        <taxon>Malvales</taxon>
        <taxon>Malvaceae</taxon>
        <taxon>Malvoideae</taxon>
        <taxon>Hibiscus</taxon>
    </lineage>
</organism>
<dbReference type="PRINTS" id="PR00019">
    <property type="entry name" value="LEURICHRPT"/>
</dbReference>
<dbReference type="GO" id="GO:0005886">
    <property type="term" value="C:plasma membrane"/>
    <property type="evidence" value="ECO:0007669"/>
    <property type="project" value="UniProtKB-SubCell"/>
</dbReference>
<evidence type="ECO:0000256" key="2">
    <source>
        <dbReference type="ARBA" id="ARBA00009592"/>
    </source>
</evidence>
<sequence length="606" mass="67567">MKRCSCLRKPLVEAPKPPRKTLTESNNERRGRGTEWGYLGPEGTAFPSRYSEDCCQLKAVECDASTAREMKELELPENNIKGFTSPHELGELEHLQRLDLHDNLIEDASDFCWSKRALPSLYHLDLSVNNLTVTIKFSGSFPSSLVHNLTSIESLILSWNRFTGEVSFSIFANLSTLGQLDISYNADSVPIFQHSDKPINMMFPVDVSHCQMKQKIERKLRAFVSCLSYRHLISSNPMTYGKVQLDDDDDVAVMVGLHQSSDNNMVEMYVEATNATDIPTLSVPARRTQEAGPPKPHASYGDENLVGRFSESLFEFSEYDEDIVPLVDDDDTTLVDESDFFEVASDGQDLDVEADITSQPATSTFFFPLTTMVSLHCSRYKKAKIAELQLYWRHTTKSSIIGRYWVCTKLPDLSGSKIPPINIIRYARVTYITSCSADCSATLNSLSNHVIYTRNPSMTSGCANPGTRFPGIRNFRVDDFSARVPTRMLRVPGNNLSGDVSDSIDNITSWTKGAEPPDAEIIAAGIIPFTVLDLSCNRLTGSIPMQITQLKTLGVLNMSRNLLSGQIPISLRNLEALEVLDLSYNNLFGELHPELTALTTTYGGRY</sequence>
<protein>
    <submittedName>
        <fullName evidence="13">Uncharacterized protein</fullName>
    </submittedName>
</protein>
<dbReference type="Pfam" id="PF13855">
    <property type="entry name" value="LRR_8"/>
    <property type="match status" value="1"/>
</dbReference>
<name>A0A6A2XZ52_HIBSY</name>
<accession>A0A6A2XZ52</accession>
<comment type="subcellular location">
    <subcellularLocation>
        <location evidence="1">Cell membrane</location>
        <topology evidence="1">Single-pass type I membrane protein</topology>
    </subcellularLocation>
</comment>
<evidence type="ECO:0000256" key="6">
    <source>
        <dbReference type="ARBA" id="ARBA00022729"/>
    </source>
</evidence>
<dbReference type="PANTHER" id="PTHR48052">
    <property type="entry name" value="UNNAMED PRODUCT"/>
    <property type="match status" value="1"/>
</dbReference>
<evidence type="ECO:0000256" key="1">
    <source>
        <dbReference type="ARBA" id="ARBA00004251"/>
    </source>
</evidence>
<proteinExistence type="inferred from homology"/>
<dbReference type="SMART" id="SM00369">
    <property type="entry name" value="LRR_TYP"/>
    <property type="match status" value="4"/>
</dbReference>
<dbReference type="InterPro" id="IPR001611">
    <property type="entry name" value="Leu-rich_rpt"/>
</dbReference>